<keyword evidence="2" id="KW-1185">Reference proteome</keyword>
<proteinExistence type="predicted"/>
<dbReference type="EMBL" id="CP006019">
    <property type="protein sequence ID" value="AIF68560.1"/>
    <property type="molecule type" value="Genomic_DNA"/>
</dbReference>
<sequence>MYSWEFEVLDKEIGKIRPTSYILLHEVDARSRGRELLFELIKRKLEKDNLVGFFNISYPIPVLFKIFKKHGIDFKKYLESRRFSIIDTFGSIYGLKHNCENVWYLEGAVSLELLSVKYAQVVKALKEEWAQLGLFDGRELWGVVMDLSEYERIFSKDETLRYLEVSADVRRRHEAYIKFPKGTNIWVYSGKGSKVLPSIYRRSNYVLRTMSEITDGGIRRELLVIKTPEFGEVKRFEYKFTKKGIEIWSVD</sequence>
<evidence type="ECO:0000313" key="1">
    <source>
        <dbReference type="EMBL" id="AIF68560.1"/>
    </source>
</evidence>
<organism evidence="1 2">
    <name type="scientific">Palaeococcus pacificus DY20341</name>
    <dbReference type="NCBI Taxonomy" id="1343739"/>
    <lineage>
        <taxon>Archaea</taxon>
        <taxon>Methanobacteriati</taxon>
        <taxon>Methanobacteriota</taxon>
        <taxon>Thermococci</taxon>
        <taxon>Thermococcales</taxon>
        <taxon>Thermococcaceae</taxon>
        <taxon>Palaeococcus</taxon>
    </lineage>
</organism>
<dbReference type="KEGG" id="ppac:PAP_00570"/>
<protein>
    <submittedName>
        <fullName evidence="1">Uncharacterized protein</fullName>
    </submittedName>
</protein>
<gene>
    <name evidence="1" type="ORF">PAP_00570</name>
</gene>
<dbReference type="AlphaFoldDB" id="A0A075LPD6"/>
<dbReference type="eggNOG" id="arCOG03809">
    <property type="taxonomic scope" value="Archaea"/>
</dbReference>
<dbReference type="GeneID" id="24841250"/>
<dbReference type="HOGENOM" id="CLU_1105254_0_0_2"/>
<dbReference type="Gene3D" id="3.40.50.300">
    <property type="entry name" value="P-loop containing nucleotide triphosphate hydrolases"/>
    <property type="match status" value="1"/>
</dbReference>
<dbReference type="Proteomes" id="UP000027981">
    <property type="component" value="Chromosome"/>
</dbReference>
<reference evidence="1 2" key="2">
    <citation type="journal article" date="2015" name="Genome Announc.">
        <title>Complete Genome Sequence of Hyperthermophilic Piezophilic Archaeon Palaeococcus pacificus DY20341T, Isolated from Deep-Sea Hydrothermal Sediments.</title>
        <authorList>
            <person name="Zeng X."/>
            <person name="Jebbar M."/>
            <person name="Shao Z."/>
        </authorList>
    </citation>
    <scope>NUCLEOTIDE SEQUENCE [LARGE SCALE GENOMIC DNA]</scope>
    <source>
        <strain evidence="1 2">DY20341</strain>
    </source>
</reference>
<dbReference type="RefSeq" id="WP_048164042.1">
    <property type="nucleotide sequence ID" value="NZ_CP006019.1"/>
</dbReference>
<evidence type="ECO:0000313" key="2">
    <source>
        <dbReference type="Proteomes" id="UP000027981"/>
    </source>
</evidence>
<accession>A0A075LPD6</accession>
<dbReference type="InterPro" id="IPR027417">
    <property type="entry name" value="P-loop_NTPase"/>
</dbReference>
<dbReference type="STRING" id="1343739.PAP_00570"/>
<dbReference type="OrthoDB" id="85627at2157"/>
<name>A0A075LPD6_9EURY</name>
<reference evidence="2" key="1">
    <citation type="submission" date="2013-06" db="EMBL/GenBank/DDBJ databases">
        <title>Complete Genome Sequence of Hyperthermophilic Palaeococcus pacificus DY20341T, Isolated from a Deep-Sea Hydrothermal Sediments.</title>
        <authorList>
            <person name="Zeng X."/>
            <person name="Shao Z."/>
        </authorList>
    </citation>
    <scope>NUCLEOTIDE SEQUENCE [LARGE SCALE GENOMIC DNA]</scope>
    <source>
        <strain evidence="2">DY20341</strain>
    </source>
</reference>